<feature type="transmembrane region" description="Helical" evidence="10">
    <location>
        <begin position="81"/>
        <end position="102"/>
    </location>
</feature>
<evidence type="ECO:0000256" key="10">
    <source>
        <dbReference type="SAM" id="Phobius"/>
    </source>
</evidence>
<dbReference type="InterPro" id="IPR036640">
    <property type="entry name" value="ABC1_TM_sf"/>
</dbReference>
<dbReference type="InterPro" id="IPR017871">
    <property type="entry name" value="ABC_transporter-like_CS"/>
</dbReference>
<keyword evidence="8 10" id="KW-0472">Membrane</keyword>
<feature type="domain" description="ABC transporter" evidence="11">
    <location>
        <begin position="359"/>
        <end position="595"/>
    </location>
</feature>
<comment type="similarity">
    <text evidence="3">Belongs to the ABC transporter superfamily.</text>
</comment>
<comment type="function">
    <text evidence="9">Part of an ABC transporter complex. Transmembrane domains (TMD) form a pore in the inner membrane and the ATP-binding domain (NBD) is responsible for energy generation.</text>
</comment>
<accession>A0A841M6U3</accession>
<evidence type="ECO:0000259" key="11">
    <source>
        <dbReference type="PROSITE" id="PS50893"/>
    </source>
</evidence>
<dbReference type="PROSITE" id="PS00211">
    <property type="entry name" value="ABC_TRANSPORTER_1"/>
    <property type="match status" value="1"/>
</dbReference>
<evidence type="ECO:0000313" key="14">
    <source>
        <dbReference type="Proteomes" id="UP000555393"/>
    </source>
</evidence>
<feature type="transmembrane region" description="Helical" evidence="10">
    <location>
        <begin position="263"/>
        <end position="284"/>
    </location>
</feature>
<dbReference type="CDD" id="cd18575">
    <property type="entry name" value="ABC_6TM_bac_exporter_ABCB8_10_like"/>
    <property type="match status" value="1"/>
</dbReference>
<dbReference type="Gene3D" id="3.40.50.300">
    <property type="entry name" value="P-loop containing nucleotide triphosphate hydrolases"/>
    <property type="match status" value="1"/>
</dbReference>
<organism evidence="13 14">
    <name type="scientific">Paenochrobactrum gallinarii</name>
    <dbReference type="NCBI Taxonomy" id="643673"/>
    <lineage>
        <taxon>Bacteria</taxon>
        <taxon>Pseudomonadati</taxon>
        <taxon>Pseudomonadota</taxon>
        <taxon>Alphaproteobacteria</taxon>
        <taxon>Hyphomicrobiales</taxon>
        <taxon>Brucellaceae</taxon>
        <taxon>Paenochrobactrum</taxon>
    </lineage>
</organism>
<dbReference type="SMART" id="SM00382">
    <property type="entry name" value="AAA"/>
    <property type="match status" value="1"/>
</dbReference>
<evidence type="ECO:0000259" key="12">
    <source>
        <dbReference type="PROSITE" id="PS50929"/>
    </source>
</evidence>
<evidence type="ECO:0000313" key="13">
    <source>
        <dbReference type="EMBL" id="MBB6261284.1"/>
    </source>
</evidence>
<gene>
    <name evidence="13" type="ORF">FHS77_001835</name>
</gene>
<feature type="transmembrane region" description="Helical" evidence="10">
    <location>
        <begin position="181"/>
        <end position="199"/>
    </location>
</feature>
<feature type="transmembrane region" description="Helical" evidence="10">
    <location>
        <begin position="151"/>
        <end position="175"/>
    </location>
</feature>
<dbReference type="NCBIfam" id="TIGR02204">
    <property type="entry name" value="MsbA_rel"/>
    <property type="match status" value="1"/>
</dbReference>
<comment type="subcellular location">
    <subcellularLocation>
        <location evidence="1">Cell inner membrane</location>
    </subcellularLocation>
    <subcellularLocation>
        <location evidence="2">Cell membrane</location>
        <topology evidence="2">Multi-pass membrane protein</topology>
    </subcellularLocation>
</comment>
<dbReference type="SUPFAM" id="SSF90123">
    <property type="entry name" value="ABC transporter transmembrane region"/>
    <property type="match status" value="1"/>
</dbReference>
<evidence type="ECO:0000256" key="5">
    <source>
        <dbReference type="ARBA" id="ARBA00022741"/>
    </source>
</evidence>
<dbReference type="EMBL" id="JACIIU010000007">
    <property type="protein sequence ID" value="MBB6261284.1"/>
    <property type="molecule type" value="Genomic_DNA"/>
</dbReference>
<reference evidence="13 14" key="1">
    <citation type="submission" date="2020-08" db="EMBL/GenBank/DDBJ databases">
        <title>Genomic Encyclopedia of Type Strains, Phase IV (KMG-IV): sequencing the most valuable type-strain genomes for metagenomic binning, comparative biology and taxonomic classification.</title>
        <authorList>
            <person name="Goeker M."/>
        </authorList>
    </citation>
    <scope>NUCLEOTIDE SEQUENCE [LARGE SCALE GENOMIC DNA]</scope>
    <source>
        <strain evidence="13 14">DSM 22336</strain>
    </source>
</reference>
<dbReference type="PANTHER" id="PTHR43394">
    <property type="entry name" value="ATP-DEPENDENT PERMEASE MDL1, MITOCHONDRIAL"/>
    <property type="match status" value="1"/>
</dbReference>
<dbReference type="InterPro" id="IPR027417">
    <property type="entry name" value="P-loop_NTPase"/>
</dbReference>
<dbReference type="FunFam" id="3.40.50.300:FF:000218">
    <property type="entry name" value="Multidrug ABC transporter ATP-binding protein"/>
    <property type="match status" value="1"/>
</dbReference>
<keyword evidence="14" id="KW-1185">Reference proteome</keyword>
<feature type="domain" description="ABC transmembrane type-1" evidence="12">
    <location>
        <begin position="42"/>
        <end position="324"/>
    </location>
</feature>
<dbReference type="GO" id="GO:0005524">
    <property type="term" value="F:ATP binding"/>
    <property type="evidence" value="ECO:0007669"/>
    <property type="project" value="UniProtKB-KW"/>
</dbReference>
<keyword evidence="7 10" id="KW-1133">Transmembrane helix</keyword>
<dbReference type="PANTHER" id="PTHR43394:SF1">
    <property type="entry name" value="ATP-BINDING CASSETTE SUB-FAMILY B MEMBER 10, MITOCHONDRIAL"/>
    <property type="match status" value="1"/>
</dbReference>
<comment type="caution">
    <text evidence="13">The sequence shown here is derived from an EMBL/GenBank/DDBJ whole genome shotgun (WGS) entry which is preliminary data.</text>
</comment>
<dbReference type="SUPFAM" id="SSF52540">
    <property type="entry name" value="P-loop containing nucleoside triphosphate hydrolases"/>
    <property type="match status" value="1"/>
</dbReference>
<keyword evidence="4 10" id="KW-0812">Transmembrane</keyword>
<dbReference type="PROSITE" id="PS50929">
    <property type="entry name" value="ABC_TM1F"/>
    <property type="match status" value="1"/>
</dbReference>
<dbReference type="InterPro" id="IPR011918">
    <property type="entry name" value="ABC_MsbA_ATP-bd"/>
</dbReference>
<evidence type="ECO:0000256" key="4">
    <source>
        <dbReference type="ARBA" id="ARBA00022692"/>
    </source>
</evidence>
<dbReference type="Proteomes" id="UP000555393">
    <property type="component" value="Unassembled WGS sequence"/>
</dbReference>
<evidence type="ECO:0000256" key="9">
    <source>
        <dbReference type="ARBA" id="ARBA00024725"/>
    </source>
</evidence>
<evidence type="ECO:0000256" key="1">
    <source>
        <dbReference type="ARBA" id="ARBA00004533"/>
    </source>
</evidence>
<evidence type="ECO:0000256" key="7">
    <source>
        <dbReference type="ARBA" id="ARBA00022989"/>
    </source>
</evidence>
<dbReference type="InterPro" id="IPR003593">
    <property type="entry name" value="AAA+_ATPase"/>
</dbReference>
<dbReference type="InterPro" id="IPR011527">
    <property type="entry name" value="ABC1_TM_dom"/>
</dbReference>
<protein>
    <submittedName>
        <fullName evidence="13">ATP-binding cassette subfamily B protein</fullName>
    </submittedName>
</protein>
<evidence type="ECO:0000256" key="3">
    <source>
        <dbReference type="ARBA" id="ARBA00005417"/>
    </source>
</evidence>
<evidence type="ECO:0000256" key="2">
    <source>
        <dbReference type="ARBA" id="ARBA00004651"/>
    </source>
</evidence>
<dbReference type="GO" id="GO:0005886">
    <property type="term" value="C:plasma membrane"/>
    <property type="evidence" value="ECO:0007669"/>
    <property type="project" value="UniProtKB-SubCell"/>
</dbReference>
<evidence type="ECO:0000256" key="6">
    <source>
        <dbReference type="ARBA" id="ARBA00022840"/>
    </source>
</evidence>
<dbReference type="Pfam" id="PF00664">
    <property type="entry name" value="ABC_membrane"/>
    <property type="match status" value="1"/>
</dbReference>
<keyword evidence="6 13" id="KW-0067">ATP-binding</keyword>
<sequence>MVAKHPENIKKMSEEVNNKPKRSVKPLRRMLPFLARYKLLVLGALISLVAAATTTLMVPIAVRRMVDNGFSTDNSSFINNYFGMLVLLALMLALASGLRYFFVITLGERVVADLRNAVFDHVTKLSQDFFDRSNSGEIVSRLSADTTQIKSAVGATASVALRNIIMGLGAVGMMVVTSPKLSALVIGAIPLIVLPLIAFGRSVRRRSRAAQDMLANANSYAGEQISAMRTLQAFTNEKMVIGRFAKAVENAFAAARSSVFARAILTSFAIFMVFSSVVGVLWFGSNDVLSGTMSAGQLGQFLLYAVFAASSLGQLSEVWGELAQAAGATERLTEILDEVPAIAAPKNPVALPVPALGEISFENVVFHYPARPEKAALAGLDFSVKPGESVAIVGPSGAGKSTIFSLLLRYYDPQSGTIRVDGVSLPEADPLAIRGRMAVVPQDVAIFASTLRENIAFGRPDATDEDIIAAAKAALAHDFIMALEKGYDTLVGERGMTLSGGQRQRIAIARAILRDAPILLLDEATSALDAESEMLVQKGLEHLMTGRTTLVVAHRLATVLKADRILVVDEGRIIEEGTHASLVQKNGVYARLAKLQFEAGAGVFTKESVFAKEVAE</sequence>
<dbReference type="AlphaFoldDB" id="A0A841M6U3"/>
<dbReference type="InterPro" id="IPR039421">
    <property type="entry name" value="Type_1_exporter"/>
</dbReference>
<dbReference type="GO" id="GO:0015421">
    <property type="term" value="F:ABC-type oligopeptide transporter activity"/>
    <property type="evidence" value="ECO:0007669"/>
    <property type="project" value="TreeGrafter"/>
</dbReference>
<dbReference type="Gene3D" id="1.20.1560.10">
    <property type="entry name" value="ABC transporter type 1, transmembrane domain"/>
    <property type="match status" value="2"/>
</dbReference>
<proteinExistence type="inferred from homology"/>
<dbReference type="GO" id="GO:0016887">
    <property type="term" value="F:ATP hydrolysis activity"/>
    <property type="evidence" value="ECO:0007669"/>
    <property type="project" value="InterPro"/>
</dbReference>
<dbReference type="InterPro" id="IPR003439">
    <property type="entry name" value="ABC_transporter-like_ATP-bd"/>
</dbReference>
<dbReference type="PROSITE" id="PS50893">
    <property type="entry name" value="ABC_TRANSPORTER_2"/>
    <property type="match status" value="1"/>
</dbReference>
<name>A0A841M6U3_9HYPH</name>
<evidence type="ECO:0000256" key="8">
    <source>
        <dbReference type="ARBA" id="ARBA00023136"/>
    </source>
</evidence>
<keyword evidence="5" id="KW-0547">Nucleotide-binding</keyword>
<dbReference type="Pfam" id="PF00005">
    <property type="entry name" value="ABC_tran"/>
    <property type="match status" value="1"/>
</dbReference>